<keyword evidence="4" id="KW-1185">Reference proteome</keyword>
<comment type="similarity">
    <text evidence="1">Belongs to the universal stress protein A family.</text>
</comment>
<evidence type="ECO:0000259" key="2">
    <source>
        <dbReference type="Pfam" id="PF00582"/>
    </source>
</evidence>
<reference evidence="3 4" key="1">
    <citation type="submission" date="2017-03" db="EMBL/GenBank/DDBJ databases">
        <authorList>
            <person name="Afonso C.L."/>
            <person name="Miller P.J."/>
            <person name="Scott M.A."/>
            <person name="Spackman E."/>
            <person name="Goraichik I."/>
            <person name="Dimitrov K.M."/>
            <person name="Suarez D.L."/>
            <person name="Swayne D.E."/>
        </authorList>
    </citation>
    <scope>NUCLEOTIDE SEQUENCE [LARGE SCALE GENOMIC DNA]</scope>
    <source>
        <strain evidence="3">Genome sequencing of Nitrospira japonica strain NJ11</strain>
    </source>
</reference>
<dbReference type="InterPro" id="IPR006016">
    <property type="entry name" value="UspA"/>
</dbReference>
<dbReference type="OrthoDB" id="249659at2"/>
<evidence type="ECO:0000256" key="1">
    <source>
        <dbReference type="ARBA" id="ARBA00008791"/>
    </source>
</evidence>
<dbReference type="RefSeq" id="WP_080886727.1">
    <property type="nucleotide sequence ID" value="NZ_LT828648.1"/>
</dbReference>
<proteinExistence type="inferred from homology"/>
<dbReference type="Gene3D" id="3.40.50.620">
    <property type="entry name" value="HUPs"/>
    <property type="match status" value="1"/>
</dbReference>
<name>A0A1W1I5R4_9BACT</name>
<accession>A0A1W1I5R4</accession>
<feature type="domain" description="UspA" evidence="2">
    <location>
        <begin position="222"/>
        <end position="279"/>
    </location>
</feature>
<dbReference type="EMBL" id="LT828648">
    <property type="protein sequence ID" value="SLM48325.1"/>
    <property type="molecule type" value="Genomic_DNA"/>
</dbReference>
<dbReference type="PRINTS" id="PR01438">
    <property type="entry name" value="UNVRSLSTRESS"/>
</dbReference>
<dbReference type="InterPro" id="IPR006015">
    <property type="entry name" value="Universal_stress_UspA"/>
</dbReference>
<protein>
    <submittedName>
        <fullName evidence="3">Putative Universal stress protein</fullName>
    </submittedName>
</protein>
<dbReference type="KEGG" id="nja:NSJP_2153"/>
<organism evidence="3 4">
    <name type="scientific">Nitrospira japonica</name>
    <dbReference type="NCBI Taxonomy" id="1325564"/>
    <lineage>
        <taxon>Bacteria</taxon>
        <taxon>Pseudomonadati</taxon>
        <taxon>Nitrospirota</taxon>
        <taxon>Nitrospiria</taxon>
        <taxon>Nitrospirales</taxon>
        <taxon>Nitrospiraceae</taxon>
        <taxon>Nitrospira</taxon>
    </lineage>
</organism>
<dbReference type="Gene3D" id="3.40.50.12370">
    <property type="match status" value="1"/>
</dbReference>
<dbReference type="PANTHER" id="PTHR46268:SF6">
    <property type="entry name" value="UNIVERSAL STRESS PROTEIN UP12"/>
    <property type="match status" value="1"/>
</dbReference>
<dbReference type="CDD" id="cd00293">
    <property type="entry name" value="USP-like"/>
    <property type="match status" value="2"/>
</dbReference>
<sequence length="280" mass="30441">MMSNESPQSGLSFRQIFHPTDRAAREQAAFAHALKLTCLAQANLTIMHVGPEDFDDFPRVRPMLQKWGLLPEGSAKEDVTRLGMHISKVRALADHAAAAILRQLTLQPADLLVMSTHQREGLARLTHEAVAEPVARGAHVKTLFVPAGIEGFVSAQTGAVKLERILVPVARHPDPQPAIDAAVELAGALGAEKVLFELVYLGDETTFPKINKPAQPGWRWERLIAKGHAVDWIVAAGQDFDVDLIVMTTAGHHSVIDMLRGSTTERVLRAARSPLLAIPA</sequence>
<dbReference type="PANTHER" id="PTHR46268">
    <property type="entry name" value="STRESS RESPONSE PROTEIN NHAX"/>
    <property type="match status" value="1"/>
</dbReference>
<feature type="domain" description="UspA" evidence="2">
    <location>
        <begin position="13"/>
        <end position="146"/>
    </location>
</feature>
<dbReference type="AlphaFoldDB" id="A0A1W1I5R4"/>
<evidence type="ECO:0000313" key="4">
    <source>
        <dbReference type="Proteomes" id="UP000192042"/>
    </source>
</evidence>
<evidence type="ECO:0000313" key="3">
    <source>
        <dbReference type="EMBL" id="SLM48325.1"/>
    </source>
</evidence>
<dbReference type="STRING" id="1325564.NSJP_2153"/>
<dbReference type="SUPFAM" id="SSF52402">
    <property type="entry name" value="Adenine nucleotide alpha hydrolases-like"/>
    <property type="match status" value="2"/>
</dbReference>
<dbReference type="Pfam" id="PF00582">
    <property type="entry name" value="Usp"/>
    <property type="match status" value="2"/>
</dbReference>
<gene>
    <name evidence="3" type="ORF">NSJP_2153</name>
</gene>
<dbReference type="Proteomes" id="UP000192042">
    <property type="component" value="Chromosome I"/>
</dbReference>
<dbReference type="InterPro" id="IPR014729">
    <property type="entry name" value="Rossmann-like_a/b/a_fold"/>
</dbReference>